<dbReference type="EMBL" id="PUHW01000009">
    <property type="protein sequence ID" value="KAG0691068.1"/>
    <property type="molecule type" value="Genomic_DNA"/>
</dbReference>
<evidence type="ECO:0000313" key="5">
    <source>
        <dbReference type="EMBL" id="KAG0691068.1"/>
    </source>
</evidence>
<dbReference type="PANTHER" id="PTHR15231:SF1">
    <property type="entry name" value="PHOSPHATIDYLINOSITOL N-ACETYLGLUCOSAMINYLTRANSFERASE SUBUNIT H"/>
    <property type="match status" value="1"/>
</dbReference>
<comment type="similarity">
    <text evidence="2">Belongs to the PIGH family.</text>
</comment>
<reference evidence="5" key="1">
    <citation type="submission" date="2020-11" db="EMBL/GenBank/DDBJ databases">
        <title>Kefir isolates.</title>
        <authorList>
            <person name="Marcisauskas S."/>
            <person name="Kim Y."/>
            <person name="Blasche S."/>
        </authorList>
    </citation>
    <scope>NUCLEOTIDE SEQUENCE</scope>
    <source>
        <strain evidence="5">Olga-1</strain>
    </source>
</reference>
<feature type="domain" description="Phosphatidylinositol N-acetylglucosaminyltransferase subunit H conserved" evidence="4">
    <location>
        <begin position="271"/>
        <end position="383"/>
    </location>
</feature>
<comment type="caution">
    <text evidence="5">The sequence shown here is derived from an EMBL/GenBank/DDBJ whole genome shotgun (WGS) entry which is preliminary data.</text>
</comment>
<dbReference type="GO" id="GO:0006506">
    <property type="term" value="P:GPI anchor biosynthetic process"/>
    <property type="evidence" value="ECO:0007669"/>
    <property type="project" value="InterPro"/>
</dbReference>
<evidence type="ECO:0000259" key="4">
    <source>
        <dbReference type="Pfam" id="PF10181"/>
    </source>
</evidence>
<gene>
    <name evidence="5" type="primary">TM9SF3_3</name>
    <name evidence="5" type="ORF">C6P40_005295</name>
</gene>
<feature type="compositionally biased region" description="Polar residues" evidence="3">
    <location>
        <begin position="86"/>
        <end position="98"/>
    </location>
</feature>
<dbReference type="GO" id="GO:0000506">
    <property type="term" value="C:glycosylphosphatidylinositol-N-acetylglucosaminyltransferase (GPI-GnT) complex"/>
    <property type="evidence" value="ECO:0007669"/>
    <property type="project" value="InterPro"/>
</dbReference>
<dbReference type="PANTHER" id="PTHR15231">
    <property type="entry name" value="PHOSPHATIDYLINOSITOL N-ACETYLGLUCOSAMINYLTRANSFERASE SUBUNIT H"/>
    <property type="match status" value="1"/>
</dbReference>
<comment type="pathway">
    <text evidence="1">Glycolipid biosynthesis; glycosylphosphatidylinositol-anchor biosynthesis.</text>
</comment>
<evidence type="ECO:0000256" key="1">
    <source>
        <dbReference type="ARBA" id="ARBA00004687"/>
    </source>
</evidence>
<dbReference type="InterPro" id="IPR019328">
    <property type="entry name" value="PIGH-H_dom"/>
</dbReference>
<protein>
    <submittedName>
        <fullName evidence="5">Transmembrane 9 super member 3</fullName>
    </submittedName>
</protein>
<keyword evidence="5" id="KW-0472">Membrane</keyword>
<dbReference type="Proteomes" id="UP000697127">
    <property type="component" value="Unassembled WGS sequence"/>
</dbReference>
<sequence length="406" mass="47079">MTNGYILEIKTSLSHIGGVGIKEKDGSNNKLDGHIDNKNNSNNINSIVKDNVVNNNENNTDSNENFKEQFKGISFKDNNDLLLSRSTGRSTNIDSNNIKKSKRTNGHNSSTTNNSKRHHRKISSNSLDKYIKFTVKKSDHCNNDEVLYQIGKFMVIFLSIGLFWRVLNNVDAIGKSLGGYNKLQEINEIILKEYYLIIKNLNIKNEVLIRFLDETNSIVLIIKKFVNGLRMNRNHKEYLLIQDIISLIYLGISVIVINEIYWRVCHSIEESLIIIPHLGVQTESILIKENIWDVLRKILGLNHIYNNNIEEIEEVEEKREKGIIINRQFVTMEYVKDIVINEGFKGFEVIFYMTLIMEEGVIINNEMDNNNDKEAKLKMIVVFPNLLPRRAILETVFRKSREYLRK</sequence>
<proteinExistence type="inferred from homology"/>
<evidence type="ECO:0000256" key="2">
    <source>
        <dbReference type="ARBA" id="ARBA00009610"/>
    </source>
</evidence>
<evidence type="ECO:0000313" key="6">
    <source>
        <dbReference type="Proteomes" id="UP000697127"/>
    </source>
</evidence>
<keyword evidence="6" id="KW-1185">Reference proteome</keyword>
<name>A0A9P7BIH0_9ASCO</name>
<accession>A0A9P7BIH0</accession>
<feature type="region of interest" description="Disordered" evidence="3">
    <location>
        <begin position="86"/>
        <end position="122"/>
    </location>
</feature>
<dbReference type="AlphaFoldDB" id="A0A9P7BIH0"/>
<dbReference type="Pfam" id="PF10181">
    <property type="entry name" value="PIG-H"/>
    <property type="match status" value="1"/>
</dbReference>
<evidence type="ECO:0000256" key="3">
    <source>
        <dbReference type="SAM" id="MobiDB-lite"/>
    </source>
</evidence>
<dbReference type="InterPro" id="IPR044215">
    <property type="entry name" value="PIG-H"/>
</dbReference>
<keyword evidence="5" id="KW-0812">Transmembrane</keyword>
<organism evidence="5 6">
    <name type="scientific">Pichia californica</name>
    <dbReference type="NCBI Taxonomy" id="460514"/>
    <lineage>
        <taxon>Eukaryota</taxon>
        <taxon>Fungi</taxon>
        <taxon>Dikarya</taxon>
        <taxon>Ascomycota</taxon>
        <taxon>Saccharomycotina</taxon>
        <taxon>Pichiomycetes</taxon>
        <taxon>Pichiales</taxon>
        <taxon>Pichiaceae</taxon>
        <taxon>Pichia</taxon>
    </lineage>
</organism>